<feature type="transmembrane region" description="Helical" evidence="9">
    <location>
        <begin position="7"/>
        <end position="31"/>
    </location>
</feature>
<feature type="domain" description="Cation efflux protein transmembrane" evidence="10">
    <location>
        <begin position="10"/>
        <end position="190"/>
    </location>
</feature>
<dbReference type="eggNOG" id="COG1230">
    <property type="taxonomic scope" value="Bacteria"/>
</dbReference>
<reference evidence="12 13" key="1">
    <citation type="journal article" date="2009" name="Stand. Genomic Sci.">
        <title>Complete genome sequence of Acidimicrobium ferrooxidans type strain (ICP).</title>
        <authorList>
            <person name="Clum A."/>
            <person name="Nolan M."/>
            <person name="Lang E."/>
            <person name="Glavina Del Rio T."/>
            <person name="Tice H."/>
            <person name="Copeland A."/>
            <person name="Cheng J.F."/>
            <person name="Lucas S."/>
            <person name="Chen F."/>
            <person name="Bruce D."/>
            <person name="Goodwin L."/>
            <person name="Pitluck S."/>
            <person name="Ivanova N."/>
            <person name="Mavrommatis K."/>
            <person name="Mikhailova N."/>
            <person name="Pati A."/>
            <person name="Chen A."/>
            <person name="Palaniappan K."/>
            <person name="Goker M."/>
            <person name="Spring S."/>
            <person name="Land M."/>
            <person name="Hauser L."/>
            <person name="Chang Y.J."/>
            <person name="Jeffries C.C."/>
            <person name="Chain P."/>
            <person name="Bristow J."/>
            <person name="Eisen J.A."/>
            <person name="Markowitz V."/>
            <person name="Hugenholtz P."/>
            <person name="Kyrpides N.C."/>
            <person name="Klenk H.P."/>
            <person name="Lapidus A."/>
        </authorList>
    </citation>
    <scope>NUCLEOTIDE SEQUENCE [LARGE SCALE GENOMIC DNA]</scope>
    <source>
        <strain evidence="13">DSM 10331 / JCM 15462 / NBRC 103882 / ICP</strain>
    </source>
</reference>
<comment type="subcellular location">
    <subcellularLocation>
        <location evidence="1">Membrane</location>
        <topology evidence="1">Multi-pass membrane protein</topology>
    </subcellularLocation>
</comment>
<evidence type="ECO:0000256" key="6">
    <source>
        <dbReference type="ARBA" id="ARBA00023065"/>
    </source>
</evidence>
<dbReference type="InterPro" id="IPR036837">
    <property type="entry name" value="Cation_efflux_CTD_sf"/>
</dbReference>
<dbReference type="NCBIfam" id="TIGR01297">
    <property type="entry name" value="CDF"/>
    <property type="match status" value="1"/>
</dbReference>
<dbReference type="InterPro" id="IPR058533">
    <property type="entry name" value="Cation_efflux_TM"/>
</dbReference>
<dbReference type="STRING" id="525909.Afer_0858"/>
<dbReference type="Proteomes" id="UP000000771">
    <property type="component" value="Chromosome"/>
</dbReference>
<dbReference type="InterPro" id="IPR027470">
    <property type="entry name" value="Cation_efflux_CTD"/>
</dbReference>
<dbReference type="GO" id="GO:0005385">
    <property type="term" value="F:zinc ion transmembrane transporter activity"/>
    <property type="evidence" value="ECO:0007669"/>
    <property type="project" value="TreeGrafter"/>
</dbReference>
<feature type="transmembrane region" description="Helical" evidence="9">
    <location>
        <begin position="74"/>
        <end position="93"/>
    </location>
</feature>
<dbReference type="Gene3D" id="3.30.70.1350">
    <property type="entry name" value="Cation efflux protein, cytoplasmic domain"/>
    <property type="match status" value="1"/>
</dbReference>
<dbReference type="SUPFAM" id="SSF160240">
    <property type="entry name" value="Cation efflux protein cytoplasmic domain-like"/>
    <property type="match status" value="1"/>
</dbReference>
<dbReference type="RefSeq" id="WP_015798292.1">
    <property type="nucleotide sequence ID" value="NC_013124.1"/>
</dbReference>
<dbReference type="Pfam" id="PF16916">
    <property type="entry name" value="ZT_dimer"/>
    <property type="match status" value="1"/>
</dbReference>
<dbReference type="HOGENOM" id="CLU_013430_0_0_11"/>
<dbReference type="AlphaFoldDB" id="C7LYJ5"/>
<proteinExistence type="inferred from homology"/>
<dbReference type="InterPro" id="IPR050681">
    <property type="entry name" value="CDF/SLC30A"/>
</dbReference>
<dbReference type="OrthoDB" id="9809646at2"/>
<keyword evidence="13" id="KW-1185">Reference proteome</keyword>
<evidence type="ECO:0000256" key="3">
    <source>
        <dbReference type="ARBA" id="ARBA00022448"/>
    </source>
</evidence>
<organism evidence="12 13">
    <name type="scientific">Acidimicrobium ferrooxidans (strain DSM 10331 / JCM 15462 / NBRC 103882 / ICP)</name>
    <dbReference type="NCBI Taxonomy" id="525909"/>
    <lineage>
        <taxon>Bacteria</taxon>
        <taxon>Bacillati</taxon>
        <taxon>Actinomycetota</taxon>
        <taxon>Acidimicrobiia</taxon>
        <taxon>Acidimicrobiales</taxon>
        <taxon>Acidimicrobiaceae</taxon>
        <taxon>Acidimicrobium</taxon>
    </lineage>
</organism>
<evidence type="ECO:0000256" key="4">
    <source>
        <dbReference type="ARBA" id="ARBA00022692"/>
    </source>
</evidence>
<keyword evidence="7 9" id="KW-0472">Membrane</keyword>
<evidence type="ECO:0000256" key="2">
    <source>
        <dbReference type="ARBA" id="ARBA00008873"/>
    </source>
</evidence>
<keyword evidence="6" id="KW-0406">Ion transport</keyword>
<evidence type="ECO:0000313" key="12">
    <source>
        <dbReference type="EMBL" id="ACU53803.1"/>
    </source>
</evidence>
<dbReference type="SUPFAM" id="SSF161111">
    <property type="entry name" value="Cation efflux protein transmembrane domain-like"/>
    <property type="match status" value="1"/>
</dbReference>
<dbReference type="InterPro" id="IPR002524">
    <property type="entry name" value="Cation_efflux"/>
</dbReference>
<feature type="domain" description="Cation efflux protein cytoplasmic" evidence="11">
    <location>
        <begin position="204"/>
        <end position="274"/>
    </location>
</feature>
<feature type="region of interest" description="Disordered" evidence="8">
    <location>
        <begin position="286"/>
        <end position="305"/>
    </location>
</feature>
<dbReference type="InterPro" id="IPR027469">
    <property type="entry name" value="Cation_efflux_TMD_sf"/>
</dbReference>
<evidence type="ECO:0000256" key="7">
    <source>
        <dbReference type="ARBA" id="ARBA00023136"/>
    </source>
</evidence>
<evidence type="ECO:0000256" key="1">
    <source>
        <dbReference type="ARBA" id="ARBA00004141"/>
    </source>
</evidence>
<protein>
    <submittedName>
        <fullName evidence="12">Cation diffusion facilitator family transporter</fullName>
    </submittedName>
</protein>
<dbReference type="KEGG" id="afo:Afer_0858"/>
<accession>C7LYJ5</accession>
<evidence type="ECO:0000256" key="9">
    <source>
        <dbReference type="SAM" id="Phobius"/>
    </source>
</evidence>
<feature type="transmembrane region" description="Helical" evidence="9">
    <location>
        <begin position="105"/>
        <end position="127"/>
    </location>
</feature>
<dbReference type="EMBL" id="CP001631">
    <property type="protein sequence ID" value="ACU53803.1"/>
    <property type="molecule type" value="Genomic_DNA"/>
</dbReference>
<comment type="similarity">
    <text evidence="2">Belongs to the cation diffusion facilitator (CDF) transporter (TC 2.A.4) family. SLC30A subfamily.</text>
</comment>
<name>C7LYJ5_ACIFD</name>
<dbReference type="GO" id="GO:0005886">
    <property type="term" value="C:plasma membrane"/>
    <property type="evidence" value="ECO:0007669"/>
    <property type="project" value="TreeGrafter"/>
</dbReference>
<gene>
    <name evidence="12" type="ordered locus">Afer_0858</name>
</gene>
<keyword evidence="3" id="KW-0813">Transport</keyword>
<sequence length="305" mass="31353">MHRHASAIGSVMLAVVAAVALVVLAIGAHSALVGEDAVHVAMDLGTLALGVAARRFAEHGPDERNTFGWHRVDAFVGATLALALTLASVWGVVVQARAATPSTVSVLVVAGVLSLAPAAPLIVQAWLHRTSGTARALGLHGLADLAAGVATLVAASLTQTRLGHDAQTAAATIIAATIAATSWRMIRDAVALSLDLAPRGVAPSAVRATIEATPGVIAAHHLHLWRLDEQTNALSAHIVARSGLSLHQTQLLADMIRERLARAHGITHATLEFECHACEAASHGASTSSHDQIAPHGLPPADRSS</sequence>
<evidence type="ECO:0000256" key="5">
    <source>
        <dbReference type="ARBA" id="ARBA00022989"/>
    </source>
</evidence>
<dbReference type="PANTHER" id="PTHR11562">
    <property type="entry name" value="CATION EFFLUX PROTEIN/ ZINC TRANSPORTER"/>
    <property type="match status" value="1"/>
</dbReference>
<evidence type="ECO:0000259" key="11">
    <source>
        <dbReference type="Pfam" id="PF16916"/>
    </source>
</evidence>
<dbReference type="Gene3D" id="1.20.1510.10">
    <property type="entry name" value="Cation efflux protein transmembrane domain"/>
    <property type="match status" value="1"/>
</dbReference>
<dbReference type="Pfam" id="PF01545">
    <property type="entry name" value="Cation_efflux"/>
    <property type="match status" value="1"/>
</dbReference>
<evidence type="ECO:0000256" key="8">
    <source>
        <dbReference type="SAM" id="MobiDB-lite"/>
    </source>
</evidence>
<evidence type="ECO:0000313" key="13">
    <source>
        <dbReference type="Proteomes" id="UP000000771"/>
    </source>
</evidence>
<keyword evidence="5 9" id="KW-1133">Transmembrane helix</keyword>
<keyword evidence="4 9" id="KW-0812">Transmembrane</keyword>
<dbReference type="PANTHER" id="PTHR11562:SF17">
    <property type="entry name" value="RE54080P-RELATED"/>
    <property type="match status" value="1"/>
</dbReference>
<evidence type="ECO:0000259" key="10">
    <source>
        <dbReference type="Pfam" id="PF01545"/>
    </source>
</evidence>